<dbReference type="EMBL" id="SZVO01000008">
    <property type="protein sequence ID" value="TKT91008.1"/>
    <property type="molecule type" value="Genomic_DNA"/>
</dbReference>
<name>A0A4U6D4S8_9BACT</name>
<evidence type="ECO:0000313" key="1">
    <source>
        <dbReference type="EMBL" id="TKT91008.1"/>
    </source>
</evidence>
<sequence>MKSQTNNQNYQPLAPILPVVEPTKFKSFQDLKLSVIQQQLKQKLWAHTLIINPELLLELEQNEILNEYLDRKIQEVLPLLDQLFNEQKPEYIIEELCLKELTADIRPSYFQYNLNVLEREFPETYKTWEQNGILTYEIINFHQYCRRKYGQPVSVVENTDNDQTYSMVTGQLQQYLEEQTQLQNENGLTQPA</sequence>
<dbReference type="Proteomes" id="UP000304900">
    <property type="component" value="Unassembled WGS sequence"/>
</dbReference>
<protein>
    <submittedName>
        <fullName evidence="1">Uncharacterized protein</fullName>
    </submittedName>
</protein>
<proteinExistence type="predicted"/>
<accession>A0A4U6D4S8</accession>
<dbReference type="AlphaFoldDB" id="A0A4U6D4S8"/>
<keyword evidence="2" id="KW-1185">Reference proteome</keyword>
<dbReference type="OrthoDB" id="660922at2"/>
<gene>
    <name evidence="1" type="ORF">FDK13_18810</name>
</gene>
<dbReference type="RefSeq" id="WP_137341551.1">
    <property type="nucleotide sequence ID" value="NZ_BSQH01000020.1"/>
</dbReference>
<comment type="caution">
    <text evidence="1">The sequence shown here is derived from an EMBL/GenBank/DDBJ whole genome shotgun (WGS) entry which is preliminary data.</text>
</comment>
<evidence type="ECO:0000313" key="2">
    <source>
        <dbReference type="Proteomes" id="UP000304900"/>
    </source>
</evidence>
<reference evidence="1 2" key="1">
    <citation type="submission" date="2019-05" db="EMBL/GenBank/DDBJ databases">
        <title>Dyadobacter AR-3-8 sp. nov., isolated from arctic soil.</title>
        <authorList>
            <person name="Chaudhary D.K."/>
        </authorList>
    </citation>
    <scope>NUCLEOTIDE SEQUENCE [LARGE SCALE GENOMIC DNA]</scope>
    <source>
        <strain evidence="1 2">AR-3-8</strain>
    </source>
</reference>
<organism evidence="1 2">
    <name type="scientific">Dyadobacter frigoris</name>
    <dbReference type="NCBI Taxonomy" id="2576211"/>
    <lineage>
        <taxon>Bacteria</taxon>
        <taxon>Pseudomonadati</taxon>
        <taxon>Bacteroidota</taxon>
        <taxon>Cytophagia</taxon>
        <taxon>Cytophagales</taxon>
        <taxon>Spirosomataceae</taxon>
        <taxon>Dyadobacter</taxon>
    </lineage>
</organism>